<dbReference type="AlphaFoldDB" id="A0A5C7IDX5"/>
<proteinExistence type="predicted"/>
<evidence type="ECO:0000313" key="2">
    <source>
        <dbReference type="Proteomes" id="UP000323000"/>
    </source>
</evidence>
<dbReference type="OrthoDB" id="10506083at2759"/>
<dbReference type="Proteomes" id="UP000323000">
    <property type="component" value="Chromosome 3"/>
</dbReference>
<reference evidence="2" key="1">
    <citation type="journal article" date="2019" name="Gigascience">
        <title>De novo genome assembly of the endangered Acer yangbiense, a plant species with extremely small populations endemic to Yunnan Province, China.</title>
        <authorList>
            <person name="Yang J."/>
            <person name="Wariss H.M."/>
            <person name="Tao L."/>
            <person name="Zhang R."/>
            <person name="Yun Q."/>
            <person name="Hollingsworth P."/>
            <person name="Dao Z."/>
            <person name="Luo G."/>
            <person name="Guo H."/>
            <person name="Ma Y."/>
            <person name="Sun W."/>
        </authorList>
    </citation>
    <scope>NUCLEOTIDE SEQUENCE [LARGE SCALE GENOMIC DNA]</scope>
    <source>
        <strain evidence="2">cv. Malutang</strain>
    </source>
</reference>
<sequence length="620" mass="70923">MNNDAMHELMRGDQVFVPLLDYFQDAMYNLPHDPFIYCIPMDIFDCYTSRNPEMIFDEEKREQIKTQLYIKPQFMPAMEMIYREFGGKMKQLGITRPVPTLEFINYFLSILDLKEVLKQAIKHAAMEKIIYLTEIGIYYAIWTRCLPAQPLTLTSLHPPKDNLQQYERIATMIGTALERVKVAILAAPEEPQEVMIFGLDEEMEIPNALFLYMTKEMGEFLGQLIGELRDIDVGVTGECFGKYMRLKVDIDVSKPLKRFLCLELEKKKELILLLRREEDRRDTMEFNFRPLMRASGPPGKNIYYGQYRYHGEGSNTRGGGVKDSIGSPNHIEDSWRLRRDVERDLQNAPSIRRSVRMGDVQMNLVTDGVFTRQIKGVGDGDRQCAKENELASIMEILMHVDSLKANKEARSTKGLHEVFINLEADNMGLSANGMLETAQDGYGFVPPLDLENRHEEELAGCKKKGKWKRWAREGDIDESGGVPGLPDTMKTLFWNARGLEGQAFHVLHSSVQEHRPTIVLLIETICDHYVMDSLCIKLGFDAKLIIDHDGNSGGLCLFWNPTFSWMDSLEKISCDVFSSMATLDDYGLNDLGFKGPSKTNRPEASQLVKERLNRCVSNME</sequence>
<comment type="caution">
    <text evidence="1">The sequence shown here is derived from an EMBL/GenBank/DDBJ whole genome shotgun (WGS) entry which is preliminary data.</text>
</comment>
<name>A0A5C7IDX5_9ROSI</name>
<accession>A0A5C7IDX5</accession>
<evidence type="ECO:0000313" key="1">
    <source>
        <dbReference type="EMBL" id="TXG66596.1"/>
    </source>
</evidence>
<keyword evidence="2" id="KW-1185">Reference proteome</keyword>
<organism evidence="1 2">
    <name type="scientific">Acer yangbiense</name>
    <dbReference type="NCBI Taxonomy" id="1000413"/>
    <lineage>
        <taxon>Eukaryota</taxon>
        <taxon>Viridiplantae</taxon>
        <taxon>Streptophyta</taxon>
        <taxon>Embryophyta</taxon>
        <taxon>Tracheophyta</taxon>
        <taxon>Spermatophyta</taxon>
        <taxon>Magnoliopsida</taxon>
        <taxon>eudicotyledons</taxon>
        <taxon>Gunneridae</taxon>
        <taxon>Pentapetalae</taxon>
        <taxon>rosids</taxon>
        <taxon>malvids</taxon>
        <taxon>Sapindales</taxon>
        <taxon>Sapindaceae</taxon>
        <taxon>Hippocastanoideae</taxon>
        <taxon>Acereae</taxon>
        <taxon>Acer</taxon>
    </lineage>
</organism>
<dbReference type="EMBL" id="VAHF01000003">
    <property type="protein sequence ID" value="TXG66596.1"/>
    <property type="molecule type" value="Genomic_DNA"/>
</dbReference>
<gene>
    <name evidence="1" type="ORF">EZV62_007871</name>
</gene>
<protein>
    <submittedName>
        <fullName evidence="1">Uncharacterized protein</fullName>
    </submittedName>
</protein>
<dbReference type="InterPro" id="IPR036691">
    <property type="entry name" value="Endo/exonu/phosph_ase_sf"/>
</dbReference>
<dbReference type="SUPFAM" id="SSF56219">
    <property type="entry name" value="DNase I-like"/>
    <property type="match status" value="1"/>
</dbReference>